<sequence>MSNVDELTKMASDGQLPEKLKLLRELLKRSEYSNCDPFCEAKFNSTFKKYKNAVWYEVFFLYSIEDFKDQIIRIAQRKNNHVTRVVLTAARKAVKRNPAESLSIFTQMAGKLKNRRESDREIEDDICTEYKELFNNIETHPTIKLLKAIHVTEKVYTKFGMEYSLNISSQKKGYLEKAAEYKRDYSKFNAEELIDLIERRPQLVDHREKRKPKKKN</sequence>
<accession>A0A9P1N638</accession>
<comment type="caution">
    <text evidence="1">The sequence shown here is derived from an EMBL/GenBank/DDBJ whole genome shotgun (WGS) entry which is preliminary data.</text>
</comment>
<organism evidence="1 2">
    <name type="scientific">Caenorhabditis angaria</name>
    <dbReference type="NCBI Taxonomy" id="860376"/>
    <lineage>
        <taxon>Eukaryota</taxon>
        <taxon>Metazoa</taxon>
        <taxon>Ecdysozoa</taxon>
        <taxon>Nematoda</taxon>
        <taxon>Chromadorea</taxon>
        <taxon>Rhabditida</taxon>
        <taxon>Rhabditina</taxon>
        <taxon>Rhabditomorpha</taxon>
        <taxon>Rhabditoidea</taxon>
        <taxon>Rhabditidae</taxon>
        <taxon>Peloderinae</taxon>
        <taxon>Caenorhabditis</taxon>
    </lineage>
</organism>
<evidence type="ECO:0000313" key="1">
    <source>
        <dbReference type="EMBL" id="CAI5449232.1"/>
    </source>
</evidence>
<proteinExistence type="predicted"/>
<gene>
    <name evidence="1" type="ORF">CAMP_LOCUS11869</name>
</gene>
<dbReference type="Proteomes" id="UP001152747">
    <property type="component" value="Unassembled WGS sequence"/>
</dbReference>
<name>A0A9P1N638_9PELO</name>
<dbReference type="EMBL" id="CANHGI010000004">
    <property type="protein sequence ID" value="CAI5449232.1"/>
    <property type="molecule type" value="Genomic_DNA"/>
</dbReference>
<keyword evidence="2" id="KW-1185">Reference proteome</keyword>
<dbReference type="AlphaFoldDB" id="A0A9P1N638"/>
<protein>
    <submittedName>
        <fullName evidence="1">Uncharacterized protein</fullName>
    </submittedName>
</protein>
<evidence type="ECO:0000313" key="2">
    <source>
        <dbReference type="Proteomes" id="UP001152747"/>
    </source>
</evidence>
<reference evidence="1" key="1">
    <citation type="submission" date="2022-11" db="EMBL/GenBank/DDBJ databases">
        <authorList>
            <person name="Kikuchi T."/>
        </authorList>
    </citation>
    <scope>NUCLEOTIDE SEQUENCE</scope>
    <source>
        <strain evidence="1">PS1010</strain>
    </source>
</reference>